<evidence type="ECO:0000259" key="6">
    <source>
        <dbReference type="PROSITE" id="PS51879"/>
    </source>
</evidence>
<dbReference type="AlphaFoldDB" id="A0A7G2FPG5"/>
<accession>A0A7G2FPG5</accession>
<reference evidence="7 8" key="1">
    <citation type="submission" date="2020-09" db="EMBL/GenBank/DDBJ databases">
        <authorList>
            <person name="Ashkenazy H."/>
        </authorList>
    </citation>
    <scope>NUCLEOTIDE SEQUENCE [LARGE SCALE GENOMIC DNA]</scope>
    <source>
        <strain evidence="8">cv. Cdm-0</strain>
    </source>
</reference>
<dbReference type="InterPro" id="IPR044964">
    <property type="entry name" value="RCD1/SRO1-5"/>
</dbReference>
<evidence type="ECO:0000256" key="1">
    <source>
        <dbReference type="ARBA" id="ARBA00004123"/>
    </source>
</evidence>
<dbReference type="Proteomes" id="UP000516314">
    <property type="component" value="Chromosome 5"/>
</dbReference>
<dbReference type="InterPro" id="IPR012317">
    <property type="entry name" value="Poly(ADP-ribose)pol_cat_dom"/>
</dbReference>
<evidence type="ECO:0000313" key="7">
    <source>
        <dbReference type="EMBL" id="CAD5335637.1"/>
    </source>
</evidence>
<dbReference type="EMBL" id="LR881470">
    <property type="protein sequence ID" value="CAD5335637.1"/>
    <property type="molecule type" value="Genomic_DNA"/>
</dbReference>
<evidence type="ECO:0000259" key="5">
    <source>
        <dbReference type="PROSITE" id="PS51059"/>
    </source>
</evidence>
<dbReference type="InterPro" id="IPR022003">
    <property type="entry name" value="RST"/>
</dbReference>
<sequence>MDYVRTQVEAVFDDSEQDGSTISESGSCDSSSDRSFADELGLMELLEGDKAHDLIYRNCKSGLGDQCQILSVLRNGFRNVGSRAKLKTFQVFQEAVQMKHGGDGGAKVKYGWCSVSKHELKTIFEYGFSEPLRNDGSFGRGLVLLGKSEIVPQGSTRSCPSSPEFDSGVDDLVSTKKYIVWSTHMNTHVLPEFLVCIKAPFNLTRSPKRLRSPWMAFPVLIKALSKFLPPSQILNRRITRSELIQRVRSITGDKLLVHIIKACGHKVQH</sequence>
<evidence type="ECO:0000313" key="8">
    <source>
        <dbReference type="Proteomes" id="UP000516314"/>
    </source>
</evidence>
<evidence type="ECO:0000256" key="4">
    <source>
        <dbReference type="ARBA" id="ARBA00023242"/>
    </source>
</evidence>
<keyword evidence="3" id="KW-0346">Stress response</keyword>
<protein>
    <submittedName>
        <fullName evidence="7">(thale cress) hypothetical protein</fullName>
    </submittedName>
</protein>
<feature type="domain" description="RST" evidence="6">
    <location>
        <begin position="208"/>
        <end position="269"/>
    </location>
</feature>
<dbReference type="SUPFAM" id="SSF56399">
    <property type="entry name" value="ADP-ribosylation"/>
    <property type="match status" value="1"/>
</dbReference>
<evidence type="ECO:0000256" key="2">
    <source>
        <dbReference type="ARBA" id="ARBA00022473"/>
    </source>
</evidence>
<dbReference type="GO" id="GO:0003950">
    <property type="term" value="F:NAD+ poly-ADP-ribosyltransferase activity"/>
    <property type="evidence" value="ECO:0007669"/>
    <property type="project" value="InterPro"/>
</dbReference>
<dbReference type="PANTHER" id="PTHR32263:SF12">
    <property type="entry name" value="INACTIVE POLY [ADP-RIBOSE] POLYMERASE SRO4-RELATED"/>
    <property type="match status" value="1"/>
</dbReference>
<dbReference type="Pfam" id="PF12174">
    <property type="entry name" value="RST"/>
    <property type="match status" value="1"/>
</dbReference>
<keyword evidence="4" id="KW-0539">Nucleus</keyword>
<comment type="subcellular location">
    <subcellularLocation>
        <location evidence="1">Nucleus</location>
    </subcellularLocation>
</comment>
<dbReference type="PROSITE" id="PS51879">
    <property type="entry name" value="RST"/>
    <property type="match status" value="1"/>
</dbReference>
<dbReference type="PROSITE" id="PS51059">
    <property type="entry name" value="PARP_CATALYTIC"/>
    <property type="match status" value="1"/>
</dbReference>
<feature type="domain" description="PARP catalytic" evidence="5">
    <location>
        <begin position="30"/>
        <end position="218"/>
    </location>
</feature>
<name>A0A7G2FPG5_ARATH</name>
<evidence type="ECO:0000256" key="3">
    <source>
        <dbReference type="ARBA" id="ARBA00023016"/>
    </source>
</evidence>
<proteinExistence type="predicted"/>
<organism evidence="7 8">
    <name type="scientific">Arabidopsis thaliana</name>
    <name type="common">Mouse-ear cress</name>
    <dbReference type="NCBI Taxonomy" id="3702"/>
    <lineage>
        <taxon>Eukaryota</taxon>
        <taxon>Viridiplantae</taxon>
        <taxon>Streptophyta</taxon>
        <taxon>Embryophyta</taxon>
        <taxon>Tracheophyta</taxon>
        <taxon>Spermatophyta</taxon>
        <taxon>Magnoliopsida</taxon>
        <taxon>eudicotyledons</taxon>
        <taxon>Gunneridae</taxon>
        <taxon>Pentapetalae</taxon>
        <taxon>rosids</taxon>
        <taxon>malvids</taxon>
        <taxon>Brassicales</taxon>
        <taxon>Brassicaceae</taxon>
        <taxon>Camelineae</taxon>
        <taxon>Arabidopsis</taxon>
    </lineage>
</organism>
<keyword evidence="2" id="KW-0217">Developmental protein</keyword>
<gene>
    <name evidence="7" type="ORF">AT9943_LOCUS22868</name>
</gene>
<dbReference type="GO" id="GO:0005634">
    <property type="term" value="C:nucleus"/>
    <property type="evidence" value="ECO:0007669"/>
    <property type="project" value="UniProtKB-SubCell"/>
</dbReference>
<dbReference type="Gene3D" id="3.90.228.10">
    <property type="match status" value="2"/>
</dbReference>
<dbReference type="PANTHER" id="PTHR32263">
    <property type="entry name" value="INACTIVE POLY [ADP-RIBOSE] POLYMERASE SRO4-RELATED"/>
    <property type="match status" value="1"/>
</dbReference>